<keyword evidence="3" id="KW-1185">Reference proteome</keyword>
<name>A0A8S1X323_9CILI</name>
<evidence type="ECO:0000259" key="1">
    <source>
        <dbReference type="Pfam" id="PF08241"/>
    </source>
</evidence>
<evidence type="ECO:0000313" key="2">
    <source>
        <dbReference type="EMBL" id="CAD8195341.1"/>
    </source>
</evidence>
<sequence length="250" mass="28552">MLDISNASRIFESGCGPGLLIPTILLNKTLNCEYISTDLSEKMVESSKLRVLNFLTFPNGQQENDSEILFKQISWRAEVANAEDLSQFSTDYFDIYYGGFIFHLVLNPMTALKEAYRILKPGGKIGFSIWGRKEIADNYTILRTTAAEVGYVFPKSHDAFHLGSDKAELKQFLENLGFKNILLWYQNTAANRFTAEQIIEGQNPSMIELLQKDQDLYKQLLKKLDEKIQHKLNVLNEPLMQDCLLVIAQK</sequence>
<dbReference type="PANTHER" id="PTHR43591">
    <property type="entry name" value="METHYLTRANSFERASE"/>
    <property type="match status" value="1"/>
</dbReference>
<evidence type="ECO:0000313" key="3">
    <source>
        <dbReference type="Proteomes" id="UP000689195"/>
    </source>
</evidence>
<protein>
    <recommendedName>
        <fullName evidence="1">Methyltransferase type 11 domain-containing protein</fullName>
    </recommendedName>
</protein>
<organism evidence="2 3">
    <name type="scientific">Paramecium pentaurelia</name>
    <dbReference type="NCBI Taxonomy" id="43138"/>
    <lineage>
        <taxon>Eukaryota</taxon>
        <taxon>Sar</taxon>
        <taxon>Alveolata</taxon>
        <taxon>Ciliophora</taxon>
        <taxon>Intramacronucleata</taxon>
        <taxon>Oligohymenophorea</taxon>
        <taxon>Peniculida</taxon>
        <taxon>Parameciidae</taxon>
        <taxon>Paramecium</taxon>
    </lineage>
</organism>
<accession>A0A8S1X323</accession>
<gene>
    <name evidence="2" type="ORF">PPENT_87.1.T1090070</name>
</gene>
<dbReference type="OrthoDB" id="291660at2759"/>
<dbReference type="CDD" id="cd02440">
    <property type="entry name" value="AdoMet_MTases"/>
    <property type="match status" value="1"/>
</dbReference>
<reference evidence="2" key="1">
    <citation type="submission" date="2021-01" db="EMBL/GenBank/DDBJ databases">
        <authorList>
            <consortium name="Genoscope - CEA"/>
            <person name="William W."/>
        </authorList>
    </citation>
    <scope>NUCLEOTIDE SEQUENCE</scope>
</reference>
<dbReference type="InterPro" id="IPR013216">
    <property type="entry name" value="Methyltransf_11"/>
</dbReference>
<dbReference type="GO" id="GO:0008757">
    <property type="term" value="F:S-adenosylmethionine-dependent methyltransferase activity"/>
    <property type="evidence" value="ECO:0007669"/>
    <property type="project" value="InterPro"/>
</dbReference>
<dbReference type="Pfam" id="PF08241">
    <property type="entry name" value="Methyltransf_11"/>
    <property type="match status" value="1"/>
</dbReference>
<dbReference type="EMBL" id="CAJJDO010000109">
    <property type="protein sequence ID" value="CAD8195341.1"/>
    <property type="molecule type" value="Genomic_DNA"/>
</dbReference>
<dbReference type="PANTHER" id="PTHR43591:SF24">
    <property type="entry name" value="2-METHOXY-6-POLYPRENYL-1,4-BENZOQUINOL METHYLASE, MITOCHONDRIAL"/>
    <property type="match status" value="1"/>
</dbReference>
<feature type="domain" description="Methyltransferase type 11" evidence="1">
    <location>
        <begin position="12"/>
        <end position="125"/>
    </location>
</feature>
<dbReference type="Proteomes" id="UP000689195">
    <property type="component" value="Unassembled WGS sequence"/>
</dbReference>
<comment type="caution">
    <text evidence="2">The sequence shown here is derived from an EMBL/GenBank/DDBJ whole genome shotgun (WGS) entry which is preliminary data.</text>
</comment>
<dbReference type="AlphaFoldDB" id="A0A8S1X323"/>
<proteinExistence type="predicted"/>